<evidence type="ECO:0000313" key="2">
    <source>
        <dbReference type="EMBL" id="BCS23689.1"/>
    </source>
</evidence>
<name>A0A7R7XLX7_9EURO</name>
<dbReference type="KEGG" id="apuu:APUU_40133S"/>
<proteinExistence type="predicted"/>
<sequence>METRIPREKSQKPAPRRKKWAPKKSEESSVTKRSHIVDDASQQVENVMDLEGIFDMCRLSLESISILVSSD</sequence>
<dbReference type="RefSeq" id="XP_041555883.1">
    <property type="nucleotide sequence ID" value="XM_041703171.1"/>
</dbReference>
<dbReference type="AlphaFoldDB" id="A0A7R7XLX7"/>
<feature type="compositionally biased region" description="Basic and acidic residues" evidence="1">
    <location>
        <begin position="1"/>
        <end position="11"/>
    </location>
</feature>
<gene>
    <name evidence="2" type="ORF">APUU_40133S</name>
</gene>
<organism evidence="2 3">
    <name type="scientific">Aspergillus puulaauensis</name>
    <dbReference type="NCBI Taxonomy" id="1220207"/>
    <lineage>
        <taxon>Eukaryota</taxon>
        <taxon>Fungi</taxon>
        <taxon>Dikarya</taxon>
        <taxon>Ascomycota</taxon>
        <taxon>Pezizomycotina</taxon>
        <taxon>Eurotiomycetes</taxon>
        <taxon>Eurotiomycetidae</taxon>
        <taxon>Eurotiales</taxon>
        <taxon>Aspergillaceae</taxon>
        <taxon>Aspergillus</taxon>
    </lineage>
</organism>
<feature type="region of interest" description="Disordered" evidence="1">
    <location>
        <begin position="1"/>
        <end position="37"/>
    </location>
</feature>
<evidence type="ECO:0000256" key="1">
    <source>
        <dbReference type="SAM" id="MobiDB-lite"/>
    </source>
</evidence>
<reference evidence="2" key="2">
    <citation type="submission" date="2021-02" db="EMBL/GenBank/DDBJ databases">
        <title>Aspergillus puulaauensis MK2 genome sequence.</title>
        <authorList>
            <person name="Futagami T."/>
            <person name="Mori K."/>
            <person name="Kadooka C."/>
            <person name="Tanaka T."/>
        </authorList>
    </citation>
    <scope>NUCLEOTIDE SEQUENCE</scope>
    <source>
        <strain evidence="2">MK2</strain>
    </source>
</reference>
<dbReference type="Proteomes" id="UP000654913">
    <property type="component" value="Chromosome 4"/>
</dbReference>
<evidence type="ECO:0000313" key="3">
    <source>
        <dbReference type="Proteomes" id="UP000654913"/>
    </source>
</evidence>
<accession>A0A7R7XLX7</accession>
<protein>
    <submittedName>
        <fullName evidence="2">Uncharacterized protein</fullName>
    </submittedName>
</protein>
<dbReference type="EMBL" id="AP024446">
    <property type="protein sequence ID" value="BCS23689.1"/>
    <property type="molecule type" value="Genomic_DNA"/>
</dbReference>
<keyword evidence="3" id="KW-1185">Reference proteome</keyword>
<dbReference type="GeneID" id="64973694"/>
<feature type="compositionally biased region" description="Basic and acidic residues" evidence="1">
    <location>
        <begin position="23"/>
        <end position="37"/>
    </location>
</feature>
<reference evidence="2" key="1">
    <citation type="submission" date="2021-01" db="EMBL/GenBank/DDBJ databases">
        <authorList>
            <consortium name="Aspergillus puulaauensis MK2 genome sequencing consortium"/>
            <person name="Kazuki M."/>
            <person name="Futagami T."/>
        </authorList>
    </citation>
    <scope>NUCLEOTIDE SEQUENCE</scope>
    <source>
        <strain evidence="2">MK2</strain>
    </source>
</reference>